<proteinExistence type="predicted"/>
<dbReference type="PANTHER" id="PTHR12517">
    <property type="entry name" value="VACUOLAR PROTEIN SORTING-ASSOCIATED PROTEIN 13B"/>
    <property type="match status" value="1"/>
</dbReference>
<reference evidence="1" key="1">
    <citation type="journal article" date="2017" name="Parasit. Vectors">
        <title>Sialotranscriptomics of Rhipicephalus zambeziensis reveals intricate expression profiles of secretory proteins and suggests tight temporal transcriptional regulation during blood-feeding.</title>
        <authorList>
            <person name="de Castro M.H."/>
            <person name="de Klerk D."/>
            <person name="Pienaar R."/>
            <person name="Rees D.J.G."/>
            <person name="Mans B.J."/>
        </authorList>
    </citation>
    <scope>NUCLEOTIDE SEQUENCE</scope>
    <source>
        <tissue evidence="1">Salivary glands</tissue>
    </source>
</reference>
<dbReference type="AlphaFoldDB" id="A0A224Z7T9"/>
<dbReference type="EMBL" id="GFPF01013253">
    <property type="protein sequence ID" value="MAA24399.1"/>
    <property type="molecule type" value="Transcribed_RNA"/>
</dbReference>
<protein>
    <submittedName>
        <fullName evidence="1">Vacuolar protein-sorting protein</fullName>
    </submittedName>
</protein>
<sequence length="1117" mass="120532">MWENGVITQLFPSSNPSPKCLPEMPETELHVKQYYDPNLPYPGTVLVDIKPWAFIVNCTGLELKLLTGDHSIWTLAQDQAMAPPPLYDPFFLAVEENGTLRCSLRPLLVDPSYLLQKRKGSAPPDDLDADLLHLSVPTPVSIYYDHPDSASFTVCRLIALAHDFEGCLVVTLRSAVYLSNQTDLPLAAAGFTTRMALDNPTQAWTGVMEVAAECSLPPDCHQSLGTIPLLFWNGSNGVDDTELDEAVHGRLLVSLALNRVSAEGKRRLWSFPLNLEVENKNIRCSTSVFKGVGLSYVTLPLVVTCHSRGGSVYLVIARDANPLLRVSNATRATLVLAENSPTKDQWLLPSVGPGCSVHFTPPSLLAYCNGIAGAAEPGSPFLLLGCAREVEPHPVYWSSPVACLDVANQFVHIPGLGDVRVSAQRAGHTTHLLVQVVSRAEVSAKEIRSRIGEVQPATDVEVRGTPDGMSADSILAMSDESHVPVVPAEDFPPLSPLYRSLRFASVNIDELCFVLSDNSDVANHKKCLQEVVRLSLDSVSCACRPRAAPPAMPMGNNQPDASPAIVYDIFTFIGGVQVDNQLSQDESSNEVYDFPVVLVPRDDTSSTEGASSCQNAVASLTLSIEILRDGRLTADSLTIKFSPLSLFLEDTLLYRLARMSSFVRPAWHCAPLPAIRESRLPQEVAEASQALMRTVPVREIVLEPLAVQLSIHASLKLYLSLNGTPLSFARFSRRNLVTGCYQLGHLLTRHYVTGALLRAGWVVGSLDLIGNPTGLVRALGSGVSAMVVLPYRGLAQGRPWAFFMGISHGASAMLRHISSGALSSVTQLATSVSRNLDRLSLDPEHLAWKESLRTGPSAGIGQGLSTLGISLLGAVAGIVDHPMQALIHEESRGPTGFVKGVGRGLMGAVAKPISGAAELVAQTGKGILQGAGWGDFTQRRHEPRAVSFDNAPCSEARVRSILPGQELLLVLHVHLMSEESTNQPLILVLTQQCLCLLSKTDGTLERCFSLAELLCTGPPNDPACVVVDLGPPQSGMLLEEMASRARVRVAEYVTHTSSYPLLPSAQDCGDCNTPQSAPGVAYQLRLVQPAMRPLFLARFHQVQRASLGKGFHSFLHT</sequence>
<name>A0A224Z7T9_9ACAR</name>
<evidence type="ECO:0000313" key="1">
    <source>
        <dbReference type="EMBL" id="MAA24399.1"/>
    </source>
</evidence>
<organism evidence="1">
    <name type="scientific">Rhipicephalus zambeziensis</name>
    <dbReference type="NCBI Taxonomy" id="60191"/>
    <lineage>
        <taxon>Eukaryota</taxon>
        <taxon>Metazoa</taxon>
        <taxon>Ecdysozoa</taxon>
        <taxon>Arthropoda</taxon>
        <taxon>Chelicerata</taxon>
        <taxon>Arachnida</taxon>
        <taxon>Acari</taxon>
        <taxon>Parasitiformes</taxon>
        <taxon>Ixodida</taxon>
        <taxon>Ixodoidea</taxon>
        <taxon>Ixodidae</taxon>
        <taxon>Rhipicephalinae</taxon>
        <taxon>Rhipicephalus</taxon>
        <taxon>Rhipicephalus</taxon>
    </lineage>
</organism>
<accession>A0A224Z7T9</accession>
<dbReference type="PANTHER" id="PTHR12517:SF0">
    <property type="entry name" value="INTERMEMBRANE LIPID TRANSFER PROTEIN VPS13B"/>
    <property type="match status" value="1"/>
</dbReference>
<dbReference type="InterPro" id="IPR039782">
    <property type="entry name" value="VPS13B"/>
</dbReference>